<dbReference type="Pfam" id="PF00291">
    <property type="entry name" value="PALP"/>
    <property type="match status" value="1"/>
</dbReference>
<dbReference type="RefSeq" id="WP_146321028.1">
    <property type="nucleotide sequence ID" value="NZ_CP042305.1"/>
</dbReference>
<dbReference type="EMBL" id="CP042305">
    <property type="protein sequence ID" value="QDZ15292.1"/>
    <property type="molecule type" value="Genomic_DNA"/>
</dbReference>
<dbReference type="PANTHER" id="PTHR10314">
    <property type="entry name" value="CYSTATHIONINE BETA-SYNTHASE"/>
    <property type="match status" value="1"/>
</dbReference>
<name>A0A5B8M6S1_9MICO</name>
<evidence type="ECO:0000313" key="5">
    <source>
        <dbReference type="Proteomes" id="UP000320216"/>
    </source>
</evidence>
<evidence type="ECO:0000256" key="2">
    <source>
        <dbReference type="ARBA" id="ARBA00022898"/>
    </source>
</evidence>
<comment type="cofactor">
    <cofactor evidence="1">
        <name>pyridoxal 5'-phosphate</name>
        <dbReference type="ChEBI" id="CHEBI:597326"/>
    </cofactor>
</comment>
<dbReference type="InterPro" id="IPR036052">
    <property type="entry name" value="TrpB-like_PALP_sf"/>
</dbReference>
<organism evidence="4 5">
    <name type="scientific">Humibacter ginsenosidimutans</name>
    <dbReference type="NCBI Taxonomy" id="2599293"/>
    <lineage>
        <taxon>Bacteria</taxon>
        <taxon>Bacillati</taxon>
        <taxon>Actinomycetota</taxon>
        <taxon>Actinomycetes</taxon>
        <taxon>Micrococcales</taxon>
        <taxon>Microbacteriaceae</taxon>
        <taxon>Humibacter</taxon>
    </lineage>
</organism>
<dbReference type="InterPro" id="IPR050214">
    <property type="entry name" value="Cys_Synth/Cystath_Beta-Synth"/>
</dbReference>
<protein>
    <submittedName>
        <fullName evidence="4">Pyridoxal-phosphate dependent enzyme</fullName>
    </submittedName>
</protein>
<evidence type="ECO:0000259" key="3">
    <source>
        <dbReference type="Pfam" id="PF00291"/>
    </source>
</evidence>
<evidence type="ECO:0000256" key="1">
    <source>
        <dbReference type="ARBA" id="ARBA00001933"/>
    </source>
</evidence>
<dbReference type="OrthoDB" id="9805733at2"/>
<reference evidence="4 5" key="1">
    <citation type="submission" date="2019-07" db="EMBL/GenBank/DDBJ databases">
        <title>Full genome sequence of Humibacter sp. WJ7-1.</title>
        <authorList>
            <person name="Im W.-T."/>
        </authorList>
    </citation>
    <scope>NUCLEOTIDE SEQUENCE [LARGE SCALE GENOMIC DNA]</scope>
    <source>
        <strain evidence="4 5">WJ7-1</strain>
    </source>
</reference>
<dbReference type="SUPFAM" id="SSF53686">
    <property type="entry name" value="Tryptophan synthase beta subunit-like PLP-dependent enzymes"/>
    <property type="match status" value="1"/>
</dbReference>
<dbReference type="InterPro" id="IPR001926">
    <property type="entry name" value="TrpB-like_PALP"/>
</dbReference>
<dbReference type="KEGG" id="huw:FPZ11_11440"/>
<keyword evidence="5" id="KW-1185">Reference proteome</keyword>
<dbReference type="Proteomes" id="UP000320216">
    <property type="component" value="Chromosome"/>
</dbReference>
<keyword evidence="2" id="KW-0663">Pyridoxal phosphate</keyword>
<evidence type="ECO:0000313" key="4">
    <source>
        <dbReference type="EMBL" id="QDZ15292.1"/>
    </source>
</evidence>
<proteinExistence type="predicted"/>
<dbReference type="GO" id="GO:1901605">
    <property type="term" value="P:alpha-amino acid metabolic process"/>
    <property type="evidence" value="ECO:0007669"/>
    <property type="project" value="UniProtKB-ARBA"/>
</dbReference>
<dbReference type="AlphaFoldDB" id="A0A5B8M6S1"/>
<feature type="domain" description="Tryptophan synthase beta chain-like PALP" evidence="3">
    <location>
        <begin position="9"/>
        <end position="300"/>
    </location>
</feature>
<accession>A0A5B8M6S1</accession>
<sequence>MTRYETLADAVGATPLIRLTRLAADEHGPRVYVKLEAANPAGTVKDRAALSILRAARADGSLPPGGVVVTTATGDTGIGVAALGAHLGHRVIVFAHASSPAAWQSLLHAYGAEVRLLDAPPQELARLASQHANDTADAWLLADADDPAGAAAHAETTGPEIWTDTDGAVTHLVAAIGTGALLSGAGAYLKRVSNGRVVVVGADTLSSSYSGGDGSRTYIEGVGRVVPAGDLDERWPGNLDASVIDSCIAVDDRTAIATVRALAAREGILAGGSSGVALAAALELAGGLSSDDVVVVVLPDSGRRDPGAYFDDGWMLANGFVDDDTSGVTLRSLVPRARTLLVQRDASPHAALDGLTKAGAAASDPALVVEPRERALAPHPEDVVGWTTIAALRAAIADEVRRADAGLAEPDGAGRSEPVEPVADADSLTVAHLSFPRPPAVGIGLTAVAALAAARADQPAWSAVLVLDDGRVAGVLTRAELEGHARASGARLSEAIDGFVELEA</sequence>
<gene>
    <name evidence="4" type="ORF">FPZ11_11440</name>
</gene>
<dbReference type="Gene3D" id="3.40.50.1100">
    <property type="match status" value="2"/>
</dbReference>